<dbReference type="GO" id="GO:0006508">
    <property type="term" value="P:proteolysis"/>
    <property type="evidence" value="ECO:0007669"/>
    <property type="project" value="UniProtKB-KW"/>
</dbReference>
<comment type="caution">
    <text evidence="6">The sequence shown here is derived from an EMBL/GenBank/DDBJ whole genome shotgun (WGS) entry which is preliminary data.</text>
</comment>
<dbReference type="PANTHER" id="PTHR11963">
    <property type="entry name" value="LEUCINE AMINOPEPTIDASE-RELATED"/>
    <property type="match status" value="1"/>
</dbReference>
<comment type="similarity">
    <text evidence="1">Belongs to the peptidase M17 family.</text>
</comment>
<dbReference type="EMBL" id="BTSY01000006">
    <property type="protein sequence ID" value="GMT31854.1"/>
    <property type="molecule type" value="Genomic_DNA"/>
</dbReference>
<dbReference type="GO" id="GO:0030145">
    <property type="term" value="F:manganese ion binding"/>
    <property type="evidence" value="ECO:0007669"/>
    <property type="project" value="InterPro"/>
</dbReference>
<dbReference type="Pfam" id="PF00883">
    <property type="entry name" value="Peptidase_M17"/>
    <property type="match status" value="1"/>
</dbReference>
<dbReference type="InterPro" id="IPR000819">
    <property type="entry name" value="Peptidase_M17_C"/>
</dbReference>
<dbReference type="GO" id="GO:0070006">
    <property type="term" value="F:metalloaminopeptidase activity"/>
    <property type="evidence" value="ECO:0007669"/>
    <property type="project" value="InterPro"/>
</dbReference>
<feature type="domain" description="Cytosol aminopeptidase" evidence="5">
    <location>
        <begin position="210"/>
        <end position="217"/>
    </location>
</feature>
<dbReference type="InterPro" id="IPR011356">
    <property type="entry name" value="Leucine_aapep/pepB"/>
</dbReference>
<evidence type="ECO:0000256" key="2">
    <source>
        <dbReference type="ARBA" id="ARBA00022438"/>
    </source>
</evidence>
<gene>
    <name evidence="6" type="ORF">PFISCL1PPCAC_23151</name>
</gene>
<feature type="non-terminal residue" evidence="6">
    <location>
        <position position="1"/>
    </location>
</feature>
<dbReference type="Gene3D" id="3.40.630.10">
    <property type="entry name" value="Zn peptidases"/>
    <property type="match status" value="1"/>
</dbReference>
<dbReference type="CDD" id="cd00433">
    <property type="entry name" value="Peptidase_M17"/>
    <property type="match status" value="1"/>
</dbReference>
<dbReference type="PANTHER" id="PTHR11963:SF4">
    <property type="entry name" value="AMINOPEPTIDASE NPEPL1-RELATED"/>
    <property type="match status" value="1"/>
</dbReference>
<accession>A0AAV5WQ17</accession>
<dbReference type="PRINTS" id="PR00481">
    <property type="entry name" value="LAMNOPPTDASE"/>
</dbReference>
<sequence>GRAFPVFSRKTTVASSLAEVHVECHFVDDAAVSSADFDGLRTLAQAIRATAQLVDAPPNEMNVDALVEEACAVAQYLHLPDPLVIRGDELRERGFGGIYNVGKAALQPPAFVCLSYKPERAGKSFALVGKGIMFDTGGLSIKGKEAMPGWKCDMAGAATVLHSFATLVASGFTENLHVLLCLAENAVSPVANKPDDIITLLSGKTVEINNTDAEGRLVLADGVFYAKSVLKADTIIDIATLTTAQCNATGRHHAAIMSNSEEWERKARAAGLSSGDLCHPMQFVPDLHMPDYASAVADMKNSQMGAMMAAPSELAGLFIAAQIDFGEEGTNWLHVDMGTLAMAEDRATAYGVPLLTSLLGEYTEAPILAGKV</sequence>
<dbReference type="GO" id="GO:0005737">
    <property type="term" value="C:cytoplasm"/>
    <property type="evidence" value="ECO:0007669"/>
    <property type="project" value="InterPro"/>
</dbReference>
<evidence type="ECO:0000256" key="4">
    <source>
        <dbReference type="ARBA" id="ARBA00022801"/>
    </source>
</evidence>
<evidence type="ECO:0000256" key="1">
    <source>
        <dbReference type="ARBA" id="ARBA00009528"/>
    </source>
</evidence>
<name>A0AAV5WQ17_9BILA</name>
<dbReference type="PROSITE" id="PS00631">
    <property type="entry name" value="CYTOSOL_AP"/>
    <property type="match status" value="1"/>
</dbReference>
<reference evidence="6" key="1">
    <citation type="submission" date="2023-10" db="EMBL/GenBank/DDBJ databases">
        <title>Genome assembly of Pristionchus species.</title>
        <authorList>
            <person name="Yoshida K."/>
            <person name="Sommer R.J."/>
        </authorList>
    </citation>
    <scope>NUCLEOTIDE SEQUENCE</scope>
    <source>
        <strain evidence="6">RS5133</strain>
    </source>
</reference>
<keyword evidence="7" id="KW-1185">Reference proteome</keyword>
<dbReference type="Proteomes" id="UP001432322">
    <property type="component" value="Unassembled WGS sequence"/>
</dbReference>
<evidence type="ECO:0000256" key="3">
    <source>
        <dbReference type="ARBA" id="ARBA00022670"/>
    </source>
</evidence>
<evidence type="ECO:0000313" key="6">
    <source>
        <dbReference type="EMBL" id="GMT31854.1"/>
    </source>
</evidence>
<keyword evidence="4" id="KW-0378">Hydrolase</keyword>
<evidence type="ECO:0000259" key="5">
    <source>
        <dbReference type="PROSITE" id="PS00631"/>
    </source>
</evidence>
<dbReference type="SUPFAM" id="SSF53187">
    <property type="entry name" value="Zn-dependent exopeptidases"/>
    <property type="match status" value="1"/>
</dbReference>
<dbReference type="AlphaFoldDB" id="A0AAV5WQ17"/>
<proteinExistence type="inferred from homology"/>
<evidence type="ECO:0000313" key="7">
    <source>
        <dbReference type="Proteomes" id="UP001432322"/>
    </source>
</evidence>
<organism evidence="6 7">
    <name type="scientific">Pristionchus fissidentatus</name>
    <dbReference type="NCBI Taxonomy" id="1538716"/>
    <lineage>
        <taxon>Eukaryota</taxon>
        <taxon>Metazoa</taxon>
        <taxon>Ecdysozoa</taxon>
        <taxon>Nematoda</taxon>
        <taxon>Chromadorea</taxon>
        <taxon>Rhabditida</taxon>
        <taxon>Rhabditina</taxon>
        <taxon>Diplogasteromorpha</taxon>
        <taxon>Diplogasteroidea</taxon>
        <taxon>Neodiplogasteridae</taxon>
        <taxon>Pristionchus</taxon>
    </lineage>
</organism>
<protein>
    <recommendedName>
        <fullName evidence="5">Cytosol aminopeptidase domain-containing protein</fullName>
    </recommendedName>
</protein>
<keyword evidence="2" id="KW-0031">Aminopeptidase</keyword>
<keyword evidence="3" id="KW-0645">Protease</keyword>